<protein>
    <recommendedName>
        <fullName evidence="10">ABC transporter permease</fullName>
    </recommendedName>
</protein>
<evidence type="ECO:0000313" key="8">
    <source>
        <dbReference type="EMBL" id="GEL23289.1"/>
    </source>
</evidence>
<evidence type="ECO:0000313" key="9">
    <source>
        <dbReference type="Proteomes" id="UP000321685"/>
    </source>
</evidence>
<reference evidence="8 9" key="1">
    <citation type="submission" date="2019-07" db="EMBL/GenBank/DDBJ databases">
        <title>Whole genome shotgun sequence of Pseudonocardia sulfidoxydans NBRC 16205.</title>
        <authorList>
            <person name="Hosoyama A."/>
            <person name="Uohara A."/>
            <person name="Ohji S."/>
            <person name="Ichikawa N."/>
        </authorList>
    </citation>
    <scope>NUCLEOTIDE SEQUENCE [LARGE SCALE GENOMIC DNA]</scope>
    <source>
        <strain evidence="8 9">NBRC 16205</strain>
    </source>
</reference>
<evidence type="ECO:0000256" key="5">
    <source>
        <dbReference type="ARBA" id="ARBA00023136"/>
    </source>
</evidence>
<dbReference type="Proteomes" id="UP000321685">
    <property type="component" value="Unassembled WGS sequence"/>
</dbReference>
<feature type="transmembrane region" description="Helical" evidence="7">
    <location>
        <begin position="200"/>
        <end position="220"/>
    </location>
</feature>
<feature type="transmembrane region" description="Helical" evidence="7">
    <location>
        <begin position="293"/>
        <end position="319"/>
    </location>
</feature>
<evidence type="ECO:0000256" key="4">
    <source>
        <dbReference type="ARBA" id="ARBA00022989"/>
    </source>
</evidence>
<keyword evidence="5 7" id="KW-0472">Membrane</keyword>
<feature type="transmembrane region" description="Helical" evidence="7">
    <location>
        <begin position="269"/>
        <end position="287"/>
    </location>
</feature>
<dbReference type="PANTHER" id="PTHR30028">
    <property type="entry name" value="UPF0014 INNER MEMBRANE PROTEIN YBBM-RELATED"/>
    <property type="match status" value="1"/>
</dbReference>
<evidence type="ECO:0000256" key="7">
    <source>
        <dbReference type="SAM" id="Phobius"/>
    </source>
</evidence>
<proteinExistence type="inferred from homology"/>
<dbReference type="AlphaFoldDB" id="A0A511DER7"/>
<feature type="region of interest" description="Disordered" evidence="6">
    <location>
        <begin position="32"/>
        <end position="52"/>
    </location>
</feature>
<keyword evidence="3 7" id="KW-0812">Transmembrane</keyword>
<evidence type="ECO:0000256" key="3">
    <source>
        <dbReference type="ARBA" id="ARBA00022692"/>
    </source>
</evidence>
<sequence>MAIVAIATIATHEDLRPDPGAGRTGEVAQLEHPGAAPADRADRPWCGARPDREGPVGPVPVVPLLQNWAPAPGYDALCGRLGSMIGVGWPLVVALAVLVAIAVAASVVGRVGTSRMTVVAAVRAVVQLGAVSLVILAVVRSWWSTVAFTLLMAAVATWTSARRMTRHRSGLAAGVAILAGAVPVLAVVLASGTVPPTRIAVVPITGIVVGGAMSATSLAGRRALDGLTSRRGEYEAALSLGFGERDAAMLVVRPSGAEALVPALDQTRTVGLVTLPGAFVGVLLGGGDPVAAGAAQVLVLLGLLAAETIAVVVTVELVARGVVRRI</sequence>
<organism evidence="8 9">
    <name type="scientific">Pseudonocardia sulfidoxydans NBRC 16205</name>
    <dbReference type="NCBI Taxonomy" id="1223511"/>
    <lineage>
        <taxon>Bacteria</taxon>
        <taxon>Bacillati</taxon>
        <taxon>Actinomycetota</taxon>
        <taxon>Actinomycetes</taxon>
        <taxon>Pseudonocardiales</taxon>
        <taxon>Pseudonocardiaceae</taxon>
        <taxon>Pseudonocardia</taxon>
    </lineage>
</organism>
<evidence type="ECO:0000256" key="2">
    <source>
        <dbReference type="ARBA" id="ARBA00005268"/>
    </source>
</evidence>
<feature type="transmembrane region" description="Helical" evidence="7">
    <location>
        <begin position="116"/>
        <end position="136"/>
    </location>
</feature>
<feature type="compositionally biased region" description="Basic and acidic residues" evidence="6">
    <location>
        <begin position="39"/>
        <end position="52"/>
    </location>
</feature>
<evidence type="ECO:0000256" key="6">
    <source>
        <dbReference type="SAM" id="MobiDB-lite"/>
    </source>
</evidence>
<accession>A0A511DER7</accession>
<dbReference type="InterPro" id="IPR005226">
    <property type="entry name" value="UPF0014_fam"/>
</dbReference>
<name>A0A511DER7_9PSEU</name>
<evidence type="ECO:0008006" key="10">
    <source>
        <dbReference type="Google" id="ProtNLM"/>
    </source>
</evidence>
<evidence type="ECO:0000256" key="1">
    <source>
        <dbReference type="ARBA" id="ARBA00004141"/>
    </source>
</evidence>
<feature type="transmembrane region" description="Helical" evidence="7">
    <location>
        <begin position="87"/>
        <end position="109"/>
    </location>
</feature>
<dbReference type="GO" id="GO:0005886">
    <property type="term" value="C:plasma membrane"/>
    <property type="evidence" value="ECO:0007669"/>
    <property type="project" value="TreeGrafter"/>
</dbReference>
<comment type="caution">
    <text evidence="8">The sequence shown here is derived from an EMBL/GenBank/DDBJ whole genome shotgun (WGS) entry which is preliminary data.</text>
</comment>
<dbReference type="PANTHER" id="PTHR30028:SF0">
    <property type="entry name" value="PROTEIN ALUMINUM SENSITIVE 3"/>
    <property type="match status" value="1"/>
</dbReference>
<dbReference type="Pfam" id="PF03649">
    <property type="entry name" value="UPF0014"/>
    <property type="match status" value="1"/>
</dbReference>
<comment type="similarity">
    <text evidence="2">Belongs to the UPF0014 family.</text>
</comment>
<feature type="transmembrane region" description="Helical" evidence="7">
    <location>
        <begin position="171"/>
        <end position="194"/>
    </location>
</feature>
<keyword evidence="4 7" id="KW-1133">Transmembrane helix</keyword>
<gene>
    <name evidence="8" type="ORF">PSU4_22430</name>
</gene>
<comment type="subcellular location">
    <subcellularLocation>
        <location evidence="1">Membrane</location>
        <topology evidence="1">Multi-pass membrane protein</topology>
    </subcellularLocation>
</comment>
<feature type="transmembrane region" description="Helical" evidence="7">
    <location>
        <begin position="142"/>
        <end position="159"/>
    </location>
</feature>
<keyword evidence="9" id="KW-1185">Reference proteome</keyword>
<dbReference type="EMBL" id="BJVJ01000017">
    <property type="protein sequence ID" value="GEL23289.1"/>
    <property type="molecule type" value="Genomic_DNA"/>
</dbReference>